<gene>
    <name evidence="2" type="ORF">E3N88_06247</name>
</gene>
<reference evidence="2 3" key="1">
    <citation type="submission" date="2019-05" db="EMBL/GenBank/DDBJ databases">
        <title>Mikania micrantha, genome provides insights into the molecular mechanism of rapid growth.</title>
        <authorList>
            <person name="Liu B."/>
        </authorList>
    </citation>
    <scope>NUCLEOTIDE SEQUENCE [LARGE SCALE GENOMIC DNA]</scope>
    <source>
        <strain evidence="2">NLD-2019</strain>
        <tissue evidence="2">Leaf</tissue>
    </source>
</reference>
<evidence type="ECO:0000313" key="3">
    <source>
        <dbReference type="Proteomes" id="UP000326396"/>
    </source>
</evidence>
<feature type="coiled-coil region" evidence="1">
    <location>
        <begin position="194"/>
        <end position="221"/>
    </location>
</feature>
<dbReference type="AlphaFoldDB" id="A0A5N6PNY8"/>
<comment type="caution">
    <text evidence="2">The sequence shown here is derived from an EMBL/GenBank/DDBJ whole genome shotgun (WGS) entry which is preliminary data.</text>
</comment>
<sequence length="391" mass="43088">MSSRVVSGGFQGHEYTTQGLESRATEFVDVDADIPIPLSSENVVIASPEHSLQEDVSSTDEDTTPLSKLVKGKAVVAAEPPKTGHPSETSKTELPLVSLKRKASLVPIAEECGEEACVEKRQEVSALKLVEEDVVPEIPIVPKVVLGIGAIASPSEKHVKAIVVLSQALVFLLKNCFDQGMEEVARLQHRSDVNTRFQQKVASLEDELVKTLEEKKQLLTDVMGLESVRAEAEGYKDELALVVGKMKAAGERARALNEEVERYAHELQCQQVVNDSIMHDNECHKVKMAHEFLDEKQAALDSAQDDLMTSRVKVARLQKEVRGLRVEVQRLGVSQRTLVRDQEWLVAEGCQRVFEGICGSNEYVQPLGDVNSACMTVEYQNGLRAGFKYVA</sequence>
<keyword evidence="1" id="KW-0175">Coiled coil</keyword>
<evidence type="ECO:0000256" key="1">
    <source>
        <dbReference type="SAM" id="Coils"/>
    </source>
</evidence>
<dbReference type="EMBL" id="SZYD01000003">
    <property type="protein sequence ID" value="KAD6795351.1"/>
    <property type="molecule type" value="Genomic_DNA"/>
</dbReference>
<name>A0A5N6PNY8_9ASTR</name>
<evidence type="ECO:0000313" key="2">
    <source>
        <dbReference type="EMBL" id="KAD6795351.1"/>
    </source>
</evidence>
<proteinExistence type="predicted"/>
<protein>
    <submittedName>
        <fullName evidence="2">Uncharacterized protein</fullName>
    </submittedName>
</protein>
<organism evidence="2 3">
    <name type="scientific">Mikania micrantha</name>
    <name type="common">bitter vine</name>
    <dbReference type="NCBI Taxonomy" id="192012"/>
    <lineage>
        <taxon>Eukaryota</taxon>
        <taxon>Viridiplantae</taxon>
        <taxon>Streptophyta</taxon>
        <taxon>Embryophyta</taxon>
        <taxon>Tracheophyta</taxon>
        <taxon>Spermatophyta</taxon>
        <taxon>Magnoliopsida</taxon>
        <taxon>eudicotyledons</taxon>
        <taxon>Gunneridae</taxon>
        <taxon>Pentapetalae</taxon>
        <taxon>asterids</taxon>
        <taxon>campanulids</taxon>
        <taxon>Asterales</taxon>
        <taxon>Asteraceae</taxon>
        <taxon>Asteroideae</taxon>
        <taxon>Heliantheae alliance</taxon>
        <taxon>Eupatorieae</taxon>
        <taxon>Mikania</taxon>
    </lineage>
</organism>
<accession>A0A5N6PNY8</accession>
<keyword evidence="3" id="KW-1185">Reference proteome</keyword>
<dbReference type="Proteomes" id="UP000326396">
    <property type="component" value="Linkage Group LG11"/>
</dbReference>